<dbReference type="Proteomes" id="UP000266677">
    <property type="component" value="Unassembled WGS sequence"/>
</dbReference>
<dbReference type="InterPro" id="IPR051908">
    <property type="entry name" value="Ribosomal_N-acetyltransferase"/>
</dbReference>
<dbReference type="SUPFAM" id="SSF55729">
    <property type="entry name" value="Acyl-CoA N-acyltransferases (Nat)"/>
    <property type="match status" value="1"/>
</dbReference>
<protein>
    <submittedName>
        <fullName evidence="3">N-acetyltransferase</fullName>
    </submittedName>
</protein>
<dbReference type="GO" id="GO:1990189">
    <property type="term" value="F:protein N-terminal-serine acetyltransferase activity"/>
    <property type="evidence" value="ECO:0007669"/>
    <property type="project" value="TreeGrafter"/>
</dbReference>
<evidence type="ECO:0000259" key="2">
    <source>
        <dbReference type="PROSITE" id="PS51186"/>
    </source>
</evidence>
<dbReference type="PROSITE" id="PS51186">
    <property type="entry name" value="GNAT"/>
    <property type="match status" value="1"/>
</dbReference>
<dbReference type="GO" id="GO:0008999">
    <property type="term" value="F:protein-N-terminal-alanine acetyltransferase activity"/>
    <property type="evidence" value="ECO:0007669"/>
    <property type="project" value="TreeGrafter"/>
</dbReference>
<gene>
    <name evidence="3" type="ORF">D5S18_18340</name>
</gene>
<evidence type="ECO:0000313" key="4">
    <source>
        <dbReference type="Proteomes" id="UP000266677"/>
    </source>
</evidence>
<dbReference type="InterPro" id="IPR016181">
    <property type="entry name" value="Acyl_CoA_acyltransferase"/>
</dbReference>
<keyword evidence="4" id="KW-1185">Reference proteome</keyword>
<dbReference type="Gene3D" id="3.40.630.30">
    <property type="match status" value="1"/>
</dbReference>
<name>A0A3A4KHW8_9NOCA</name>
<evidence type="ECO:0000256" key="1">
    <source>
        <dbReference type="SAM" id="MobiDB-lite"/>
    </source>
</evidence>
<comment type="caution">
    <text evidence="3">The sequence shown here is derived from an EMBL/GenBank/DDBJ whole genome shotgun (WGS) entry which is preliminary data.</text>
</comment>
<keyword evidence="3" id="KW-0808">Transferase</keyword>
<dbReference type="InterPro" id="IPR000182">
    <property type="entry name" value="GNAT_dom"/>
</dbReference>
<evidence type="ECO:0000313" key="3">
    <source>
        <dbReference type="EMBL" id="RJO74206.1"/>
    </source>
</evidence>
<feature type="domain" description="N-acetyltransferase" evidence="2">
    <location>
        <begin position="116"/>
        <end position="279"/>
    </location>
</feature>
<accession>A0A3A4KHW8</accession>
<dbReference type="EMBL" id="QZFU01000020">
    <property type="protein sequence ID" value="RJO74206.1"/>
    <property type="molecule type" value="Genomic_DNA"/>
</dbReference>
<dbReference type="AlphaFoldDB" id="A0A3A4KHW8"/>
<proteinExistence type="predicted"/>
<reference evidence="3 4" key="1">
    <citation type="submission" date="2018-09" db="EMBL/GenBank/DDBJ databases">
        <title>YIM PH21274 draft genome.</title>
        <authorList>
            <person name="Miao C."/>
        </authorList>
    </citation>
    <scope>NUCLEOTIDE SEQUENCE [LARGE SCALE GENOMIC DNA]</scope>
    <source>
        <strain evidence="3 4">YIM PH 21724</strain>
    </source>
</reference>
<organism evidence="3 4">
    <name type="scientific">Nocardia panacis</name>
    <dbReference type="NCBI Taxonomy" id="2340916"/>
    <lineage>
        <taxon>Bacteria</taxon>
        <taxon>Bacillati</taxon>
        <taxon>Actinomycetota</taxon>
        <taxon>Actinomycetes</taxon>
        <taxon>Mycobacteriales</taxon>
        <taxon>Nocardiaceae</taxon>
        <taxon>Nocardia</taxon>
    </lineage>
</organism>
<sequence length="279" mass="29859">MVVAGSPVLEVSNWISLLTSSTTSPTARVLRFGSSTVDTPPFLPSGIGSATAIPTPAPSADAHRVPIPVRITVSRTPRRVPGAAGGSAAQNRGVTGDEPEKLTHGTQPTLRTPEGLVLRPWSPDDAADVLAAYQDPTIRRWHHHPEPTLTATAALLENWARAWDAGSGAHWAVTSDGALLARVSLKHFSARERSAEIAYWALPFARGRGIVSTAVGTATEWGFRAIGLHRIELEHSIGNPASCRVAGKCGFAWEGTKRQSIRHADGWHDMHLHARLSDD</sequence>
<dbReference type="PANTHER" id="PTHR43441:SF10">
    <property type="entry name" value="ACETYLTRANSFERASE"/>
    <property type="match status" value="1"/>
</dbReference>
<dbReference type="PANTHER" id="PTHR43441">
    <property type="entry name" value="RIBOSOMAL-PROTEIN-SERINE ACETYLTRANSFERASE"/>
    <property type="match status" value="1"/>
</dbReference>
<dbReference type="GO" id="GO:0005737">
    <property type="term" value="C:cytoplasm"/>
    <property type="evidence" value="ECO:0007669"/>
    <property type="project" value="TreeGrafter"/>
</dbReference>
<dbReference type="Pfam" id="PF13302">
    <property type="entry name" value="Acetyltransf_3"/>
    <property type="match status" value="1"/>
</dbReference>
<feature type="region of interest" description="Disordered" evidence="1">
    <location>
        <begin position="76"/>
        <end position="118"/>
    </location>
</feature>